<feature type="transmembrane region" description="Helical" evidence="7">
    <location>
        <begin position="7"/>
        <end position="35"/>
    </location>
</feature>
<proteinExistence type="inferred from homology"/>
<keyword evidence="6 7" id="KW-0472">Membrane</keyword>
<dbReference type="Proteomes" id="UP000606922">
    <property type="component" value="Unassembled WGS sequence"/>
</dbReference>
<evidence type="ECO:0000313" key="9">
    <source>
        <dbReference type="EMBL" id="GGA95549.1"/>
    </source>
</evidence>
<feature type="transmembrane region" description="Helical" evidence="7">
    <location>
        <begin position="139"/>
        <end position="164"/>
    </location>
</feature>
<evidence type="ECO:0000256" key="7">
    <source>
        <dbReference type="RuleBase" id="RU367016"/>
    </source>
</evidence>
<keyword evidence="3 7" id="KW-1003">Cell membrane</keyword>
<evidence type="ECO:0000259" key="8">
    <source>
        <dbReference type="Pfam" id="PF09335"/>
    </source>
</evidence>
<feature type="transmembrane region" description="Helical" evidence="7">
    <location>
        <begin position="170"/>
        <end position="187"/>
    </location>
</feature>
<dbReference type="RefSeq" id="WP_188509349.1">
    <property type="nucleotide sequence ID" value="NZ_BMGB01000001.1"/>
</dbReference>
<feature type="domain" description="VTT" evidence="8">
    <location>
        <begin position="34"/>
        <end position="159"/>
    </location>
</feature>
<dbReference type="InterPro" id="IPR032818">
    <property type="entry name" value="DedA-like"/>
</dbReference>
<evidence type="ECO:0000313" key="10">
    <source>
        <dbReference type="Proteomes" id="UP000606922"/>
    </source>
</evidence>
<reference evidence="9" key="1">
    <citation type="journal article" date="2014" name="Int. J. Syst. Evol. Microbiol.">
        <title>Complete genome sequence of Corynebacterium casei LMG S-19264T (=DSM 44701T), isolated from a smear-ripened cheese.</title>
        <authorList>
            <consortium name="US DOE Joint Genome Institute (JGI-PGF)"/>
            <person name="Walter F."/>
            <person name="Albersmeier A."/>
            <person name="Kalinowski J."/>
            <person name="Ruckert C."/>
        </authorList>
    </citation>
    <scope>NUCLEOTIDE SEQUENCE</scope>
    <source>
        <strain evidence="9">CGMCC 1.12813</strain>
    </source>
</reference>
<comment type="similarity">
    <text evidence="2 7">Belongs to the DedA family.</text>
</comment>
<evidence type="ECO:0000256" key="2">
    <source>
        <dbReference type="ARBA" id="ARBA00010792"/>
    </source>
</evidence>
<sequence>MEQITDATLLLAASPWVYVVVFLLTVLDAFFIVVPSETVVVALGALALSTGSPDLTILIPVAAVAATIGDSLTFWLGRVVGLVRFAWMRRPRVARVLGWAARSLDDRAAAVLLTARFVPFGRIAVNLTAGASGFRYSRFLALTAVAGVCWASYNALVGALFGAWFEGNPLLAVAMSVAVALVLGVLVDRAGARLSTAWNSRRN</sequence>
<evidence type="ECO:0000256" key="6">
    <source>
        <dbReference type="ARBA" id="ARBA00023136"/>
    </source>
</evidence>
<dbReference type="Pfam" id="PF09335">
    <property type="entry name" value="VTT_dom"/>
    <property type="match status" value="1"/>
</dbReference>
<reference evidence="9" key="2">
    <citation type="submission" date="2020-09" db="EMBL/GenBank/DDBJ databases">
        <authorList>
            <person name="Sun Q."/>
            <person name="Zhou Y."/>
        </authorList>
    </citation>
    <scope>NUCLEOTIDE SEQUENCE</scope>
    <source>
        <strain evidence="9">CGMCC 1.12813</strain>
    </source>
</reference>
<comment type="subcellular location">
    <subcellularLocation>
        <location evidence="1 7">Cell membrane</location>
        <topology evidence="1 7">Multi-pass membrane protein</topology>
    </subcellularLocation>
</comment>
<feature type="transmembrane region" description="Helical" evidence="7">
    <location>
        <begin position="55"/>
        <end position="80"/>
    </location>
</feature>
<evidence type="ECO:0000256" key="5">
    <source>
        <dbReference type="ARBA" id="ARBA00022989"/>
    </source>
</evidence>
<evidence type="ECO:0000256" key="4">
    <source>
        <dbReference type="ARBA" id="ARBA00022692"/>
    </source>
</evidence>
<dbReference type="PANTHER" id="PTHR30353">
    <property type="entry name" value="INNER MEMBRANE PROTEIN DEDA-RELATED"/>
    <property type="match status" value="1"/>
</dbReference>
<dbReference type="PANTHER" id="PTHR30353:SF0">
    <property type="entry name" value="TRANSMEMBRANE PROTEIN"/>
    <property type="match status" value="1"/>
</dbReference>
<protein>
    <recommendedName>
        <fullName evidence="8">VTT domain-containing protein</fullName>
    </recommendedName>
</protein>
<dbReference type="GO" id="GO:0005886">
    <property type="term" value="C:plasma membrane"/>
    <property type="evidence" value="ECO:0007669"/>
    <property type="project" value="UniProtKB-SubCell"/>
</dbReference>
<dbReference type="EMBL" id="BMGB01000001">
    <property type="protein sequence ID" value="GGA95549.1"/>
    <property type="molecule type" value="Genomic_DNA"/>
</dbReference>
<evidence type="ECO:0000256" key="1">
    <source>
        <dbReference type="ARBA" id="ARBA00004651"/>
    </source>
</evidence>
<dbReference type="AlphaFoldDB" id="A0A916SE60"/>
<comment type="caution">
    <text evidence="9">The sequence shown here is derived from an EMBL/GenBank/DDBJ whole genome shotgun (WGS) entry which is preliminary data.</text>
</comment>
<keyword evidence="5 7" id="KW-1133">Transmembrane helix</keyword>
<accession>A0A916SE60</accession>
<gene>
    <name evidence="9" type="ORF">GCM10010979_07480</name>
</gene>
<name>A0A916SE60_9MICO</name>
<keyword evidence="10" id="KW-1185">Reference proteome</keyword>
<dbReference type="InterPro" id="IPR032816">
    <property type="entry name" value="VTT_dom"/>
</dbReference>
<evidence type="ECO:0000256" key="3">
    <source>
        <dbReference type="ARBA" id="ARBA00022475"/>
    </source>
</evidence>
<keyword evidence="4 7" id="KW-0812">Transmembrane</keyword>
<organism evidence="9 10">
    <name type="scientific">Conyzicola nivalis</name>
    <dbReference type="NCBI Taxonomy" id="1477021"/>
    <lineage>
        <taxon>Bacteria</taxon>
        <taxon>Bacillati</taxon>
        <taxon>Actinomycetota</taxon>
        <taxon>Actinomycetes</taxon>
        <taxon>Micrococcales</taxon>
        <taxon>Microbacteriaceae</taxon>
        <taxon>Conyzicola</taxon>
    </lineage>
</organism>